<feature type="domain" description="ABM" evidence="1">
    <location>
        <begin position="13"/>
        <end position="103"/>
    </location>
</feature>
<dbReference type="SUPFAM" id="SSF54909">
    <property type="entry name" value="Dimeric alpha+beta barrel"/>
    <property type="match status" value="1"/>
</dbReference>
<dbReference type="Gene3D" id="3.30.70.100">
    <property type="match status" value="1"/>
</dbReference>
<comment type="caution">
    <text evidence="2">The sequence shown here is derived from an EMBL/GenBank/DDBJ whole genome shotgun (WGS) entry which is preliminary data.</text>
</comment>
<dbReference type="Proteomes" id="UP001597083">
    <property type="component" value="Unassembled WGS sequence"/>
</dbReference>
<dbReference type="GO" id="GO:0004497">
    <property type="term" value="F:monooxygenase activity"/>
    <property type="evidence" value="ECO:0007669"/>
    <property type="project" value="UniProtKB-KW"/>
</dbReference>
<evidence type="ECO:0000259" key="1">
    <source>
        <dbReference type="PROSITE" id="PS51725"/>
    </source>
</evidence>
<sequence>MPDDRSRSEVTVIIIAGRLYVASGARQSYLDGCRKAIEMARAAPGCLDFTLSADPIEPDRINVFERWESDEALERFRGEGPEDEQAAQIRAAEVNRFRISSVEAP</sequence>
<dbReference type="PROSITE" id="PS51725">
    <property type="entry name" value="ABM"/>
    <property type="match status" value="1"/>
</dbReference>
<dbReference type="EC" id="1.-.-.-" evidence="2"/>
<reference evidence="3" key="1">
    <citation type="journal article" date="2019" name="Int. J. Syst. Evol. Microbiol.">
        <title>The Global Catalogue of Microorganisms (GCM) 10K type strain sequencing project: providing services to taxonomists for standard genome sequencing and annotation.</title>
        <authorList>
            <consortium name="The Broad Institute Genomics Platform"/>
            <consortium name="The Broad Institute Genome Sequencing Center for Infectious Disease"/>
            <person name="Wu L."/>
            <person name="Ma J."/>
        </authorList>
    </citation>
    <scope>NUCLEOTIDE SEQUENCE [LARGE SCALE GENOMIC DNA]</scope>
    <source>
        <strain evidence="3">JCM 31696</strain>
    </source>
</reference>
<keyword evidence="2" id="KW-0503">Monooxygenase</keyword>
<keyword evidence="3" id="KW-1185">Reference proteome</keyword>
<accession>A0ABW3CK68</accession>
<evidence type="ECO:0000313" key="3">
    <source>
        <dbReference type="Proteomes" id="UP001597083"/>
    </source>
</evidence>
<organism evidence="2 3">
    <name type="scientific">Actinomadura adrarensis</name>
    <dbReference type="NCBI Taxonomy" id="1819600"/>
    <lineage>
        <taxon>Bacteria</taxon>
        <taxon>Bacillati</taxon>
        <taxon>Actinomycetota</taxon>
        <taxon>Actinomycetes</taxon>
        <taxon>Streptosporangiales</taxon>
        <taxon>Thermomonosporaceae</taxon>
        <taxon>Actinomadura</taxon>
    </lineage>
</organism>
<dbReference type="EMBL" id="JBHTIR010002895">
    <property type="protein sequence ID" value="MFD0854379.1"/>
    <property type="molecule type" value="Genomic_DNA"/>
</dbReference>
<keyword evidence="2" id="KW-0560">Oxidoreductase</keyword>
<dbReference type="InterPro" id="IPR007138">
    <property type="entry name" value="ABM_dom"/>
</dbReference>
<protein>
    <submittedName>
        <fullName evidence="2">Quinol monooxygenase</fullName>
        <ecNumber evidence="2">1.-.-.-</ecNumber>
    </submittedName>
</protein>
<dbReference type="InterPro" id="IPR011008">
    <property type="entry name" value="Dimeric_a/b-barrel"/>
</dbReference>
<proteinExistence type="predicted"/>
<name>A0ABW3CK68_9ACTN</name>
<dbReference type="Pfam" id="PF03992">
    <property type="entry name" value="ABM"/>
    <property type="match status" value="1"/>
</dbReference>
<evidence type="ECO:0000313" key="2">
    <source>
        <dbReference type="EMBL" id="MFD0854379.1"/>
    </source>
</evidence>
<gene>
    <name evidence="2" type="ORF">ACFQ07_19225</name>
</gene>